<evidence type="ECO:0000313" key="2">
    <source>
        <dbReference type="EMBL" id="GFH44946.1"/>
    </source>
</evidence>
<sequence>MASRPSTTKRSGKGRMQKSRNGNSKRRNNQKQGNIKSSPKPTMKKIFTLEEISKMTIPQAIQESSSSHQLLETSRRMWLPSDENLAPHLKTQRIHHEKRIKAASQLLQKLGDCLGNEVGVKYHSEIWMQASENGLKRAILAASIPFVKDGVDDLDSIDGKNVCMTLEGLHSIIGFTLPNSSSKDMQELDSDIVECIIRLVSWADDLAWSLPMHEVCQVRWAIKGIHSRIGHLLYDENDLHNINSVIENLDLRVSKLPFDIIPSCIDWNKEVDDNIMGRLLDDIPFNFDIITTRTGDKVEERRGTSWVAADDIGALAYSGKMMTPHPLPDIVSQAMRRVEEYMIEHESNEQIELCCDTIGSFFDCALCNHYPNEDSACKFHTDPEHGTLWHRLTCVVSAGDSEVRKFAFRPIPQMNEWTKYETKKGRNAAIPKKPDDAIIPAVIPLFPGDVVKMDNECNDLFHHAVYGGQSLGSSIPSRQSDGRVSLVFKKAIDRGNGKKGHGRGRSTRRL</sequence>
<dbReference type="Gene3D" id="2.60.120.590">
    <property type="entry name" value="Alpha-ketoglutarate-dependent dioxygenase AlkB-like"/>
    <property type="match status" value="1"/>
</dbReference>
<keyword evidence="3" id="KW-1185">Reference proteome</keyword>
<feature type="compositionally biased region" description="Basic residues" evidence="1">
    <location>
        <begin position="10"/>
        <end position="29"/>
    </location>
</feature>
<dbReference type="GO" id="GO:0006307">
    <property type="term" value="P:DNA alkylation repair"/>
    <property type="evidence" value="ECO:0007669"/>
    <property type="project" value="InterPro"/>
</dbReference>
<dbReference type="AlphaFoldDB" id="A0AAD3CHH7"/>
<accession>A0AAD3CHH7</accession>
<dbReference type="InterPro" id="IPR032854">
    <property type="entry name" value="ALKBH3"/>
</dbReference>
<dbReference type="Proteomes" id="UP001054902">
    <property type="component" value="Unassembled WGS sequence"/>
</dbReference>
<evidence type="ECO:0000313" key="3">
    <source>
        <dbReference type="Proteomes" id="UP001054902"/>
    </source>
</evidence>
<evidence type="ECO:0000256" key="1">
    <source>
        <dbReference type="SAM" id="MobiDB-lite"/>
    </source>
</evidence>
<dbReference type="SUPFAM" id="SSF51197">
    <property type="entry name" value="Clavaminate synthase-like"/>
    <property type="match status" value="1"/>
</dbReference>
<dbReference type="PANTHER" id="PTHR31212:SF4">
    <property type="entry name" value="ALPHA-KETOGLUTARATE-DEPENDENT DIOXYGENASE ALKB HOMOLOG 3"/>
    <property type="match status" value="1"/>
</dbReference>
<comment type="caution">
    <text evidence="2">The sequence shown here is derived from an EMBL/GenBank/DDBJ whole genome shotgun (WGS) entry which is preliminary data.</text>
</comment>
<organism evidence="2 3">
    <name type="scientific">Chaetoceros tenuissimus</name>
    <dbReference type="NCBI Taxonomy" id="426638"/>
    <lineage>
        <taxon>Eukaryota</taxon>
        <taxon>Sar</taxon>
        <taxon>Stramenopiles</taxon>
        <taxon>Ochrophyta</taxon>
        <taxon>Bacillariophyta</taxon>
        <taxon>Coscinodiscophyceae</taxon>
        <taxon>Chaetocerotophycidae</taxon>
        <taxon>Chaetocerotales</taxon>
        <taxon>Chaetocerotaceae</taxon>
        <taxon>Chaetoceros</taxon>
    </lineage>
</organism>
<protein>
    <submittedName>
        <fullName evidence="2">Uncharacterized protein</fullName>
    </submittedName>
</protein>
<proteinExistence type="predicted"/>
<gene>
    <name evidence="2" type="ORF">CTEN210_01420</name>
</gene>
<dbReference type="EMBL" id="BLLK01000020">
    <property type="protein sequence ID" value="GFH44946.1"/>
    <property type="molecule type" value="Genomic_DNA"/>
</dbReference>
<dbReference type="InterPro" id="IPR037151">
    <property type="entry name" value="AlkB-like_sf"/>
</dbReference>
<dbReference type="PANTHER" id="PTHR31212">
    <property type="entry name" value="ALPHA-KETOGLUTARATE-DEPENDENT DIOXYGENASE ALKB HOMOLOG 3"/>
    <property type="match status" value="1"/>
</dbReference>
<name>A0AAD3CHH7_9STRA</name>
<feature type="region of interest" description="Disordered" evidence="1">
    <location>
        <begin position="1"/>
        <end position="43"/>
    </location>
</feature>
<reference evidence="2 3" key="1">
    <citation type="journal article" date="2021" name="Sci. Rep.">
        <title>The genome of the diatom Chaetoceros tenuissimus carries an ancient integrated fragment of an extant virus.</title>
        <authorList>
            <person name="Hongo Y."/>
            <person name="Kimura K."/>
            <person name="Takaki Y."/>
            <person name="Yoshida Y."/>
            <person name="Baba S."/>
            <person name="Kobayashi G."/>
            <person name="Nagasaki K."/>
            <person name="Hano T."/>
            <person name="Tomaru Y."/>
        </authorList>
    </citation>
    <scope>NUCLEOTIDE SEQUENCE [LARGE SCALE GENOMIC DNA]</scope>
    <source>
        <strain evidence="2 3">NIES-3715</strain>
    </source>
</reference>
<dbReference type="GO" id="GO:0051213">
    <property type="term" value="F:dioxygenase activity"/>
    <property type="evidence" value="ECO:0007669"/>
    <property type="project" value="InterPro"/>
</dbReference>